<dbReference type="SUPFAM" id="SSF55124">
    <property type="entry name" value="Nitrite/Sulfite reductase N-terminal domain-like"/>
    <property type="match status" value="2"/>
</dbReference>
<dbReference type="InterPro" id="IPR036136">
    <property type="entry name" value="Nit/Sulf_reduc_fer-like_dom_sf"/>
</dbReference>
<protein>
    <recommendedName>
        <fullName evidence="7">Nitrite/Sulfite reductase ferredoxin-like domain-containing protein</fullName>
    </recommendedName>
</protein>
<evidence type="ECO:0000313" key="8">
    <source>
        <dbReference type="EMBL" id="ALG11178.1"/>
    </source>
</evidence>
<dbReference type="RefSeq" id="WP_054293079.1">
    <property type="nucleotide sequence ID" value="NZ_CP012752.1"/>
</dbReference>
<proteinExistence type="predicted"/>
<dbReference type="GO" id="GO:0046872">
    <property type="term" value="F:metal ion binding"/>
    <property type="evidence" value="ECO:0007669"/>
    <property type="project" value="UniProtKB-KW"/>
</dbReference>
<evidence type="ECO:0000256" key="3">
    <source>
        <dbReference type="ARBA" id="ARBA00022723"/>
    </source>
</evidence>
<reference evidence="8 9" key="1">
    <citation type="submission" date="2015-07" db="EMBL/GenBank/DDBJ databases">
        <title>Genome sequencing of Kibdelosporangium phytohabitans.</title>
        <authorList>
            <person name="Qin S."/>
            <person name="Xing K."/>
        </authorList>
    </citation>
    <scope>NUCLEOTIDE SEQUENCE [LARGE SCALE GENOMIC DNA]</scope>
    <source>
        <strain evidence="8 9">KLBMP1111</strain>
    </source>
</reference>
<dbReference type="Gene3D" id="3.90.480.10">
    <property type="entry name" value="Sulfite Reductase Hemoprotein,Domain 2"/>
    <property type="match status" value="1"/>
</dbReference>
<dbReference type="KEGG" id="kphy:AOZ06_33695"/>
<dbReference type="Gene3D" id="3.30.413.10">
    <property type="entry name" value="Sulfite Reductase Hemoprotein, domain 1"/>
    <property type="match status" value="2"/>
</dbReference>
<dbReference type="Proteomes" id="UP000063699">
    <property type="component" value="Chromosome"/>
</dbReference>
<evidence type="ECO:0000256" key="5">
    <source>
        <dbReference type="ARBA" id="ARBA00023004"/>
    </source>
</evidence>
<evidence type="ECO:0000256" key="6">
    <source>
        <dbReference type="ARBA" id="ARBA00023014"/>
    </source>
</evidence>
<accession>A0A0N9HZK1</accession>
<dbReference type="Pfam" id="PF03460">
    <property type="entry name" value="NIR_SIR_ferr"/>
    <property type="match status" value="1"/>
</dbReference>
<dbReference type="PANTHER" id="PTHR32439">
    <property type="entry name" value="FERREDOXIN--NITRITE REDUCTASE, CHLOROPLASTIC"/>
    <property type="match status" value="1"/>
</dbReference>
<evidence type="ECO:0000256" key="4">
    <source>
        <dbReference type="ARBA" id="ARBA00023002"/>
    </source>
</evidence>
<evidence type="ECO:0000256" key="2">
    <source>
        <dbReference type="ARBA" id="ARBA00022617"/>
    </source>
</evidence>
<dbReference type="OrthoDB" id="105450at2"/>
<dbReference type="InterPro" id="IPR045854">
    <property type="entry name" value="NO2/SO3_Rdtase_4Fe4S_sf"/>
</dbReference>
<keyword evidence="4" id="KW-0560">Oxidoreductase</keyword>
<keyword evidence="3" id="KW-0479">Metal-binding</keyword>
<name>A0A0N9HZK1_9PSEU</name>
<dbReference type="InterPro" id="IPR051329">
    <property type="entry name" value="NIR_SIR_4Fe-4S"/>
</dbReference>
<dbReference type="InterPro" id="IPR005117">
    <property type="entry name" value="NiRdtase/SiRdtase_haem-b_fer"/>
</dbReference>
<sequence length="347" mass="36538">MPTPPDRQRPDACPGAIAVHQAADGGLARVRVPGGTLTRAQLRALAKASADLGDGGLELTSRANVQIRALAAGAEVELARRLWDAGLLPSRTHERVRNIIASPLSDDQHLVDELDKALCAQPGLAGLPGRFLITVDDGRGDVSGLGGDIGLHGDALLLAGSDTGLRVSDPVGAVIRAALEFQAIRGDAWRLAEVPQGIERITARLGKPGRERIQVKPPSSRPIGRTGDVTVAAVPLGRLSGTQAQRLCEIVPWIRLTPWRSVVIPAVDIDTGLVTDPDSPWHGVTACAGRPGCAKSLADVRADAAAWVRTRKDRVAVHWSGCGRRCGKPAGQVVEMIATGNGYRRSE</sequence>
<gene>
    <name evidence="8" type="ORF">AOZ06_33695</name>
</gene>
<dbReference type="GO" id="GO:0016491">
    <property type="term" value="F:oxidoreductase activity"/>
    <property type="evidence" value="ECO:0007669"/>
    <property type="project" value="UniProtKB-KW"/>
</dbReference>
<evidence type="ECO:0000313" key="9">
    <source>
        <dbReference type="Proteomes" id="UP000063699"/>
    </source>
</evidence>
<dbReference type="PANTHER" id="PTHR32439:SF9">
    <property type="entry name" value="BLR3264 PROTEIN"/>
    <property type="match status" value="1"/>
</dbReference>
<keyword evidence="9" id="KW-1185">Reference proteome</keyword>
<dbReference type="SUPFAM" id="SSF56014">
    <property type="entry name" value="Nitrite and sulphite reductase 4Fe-4S domain-like"/>
    <property type="match status" value="1"/>
</dbReference>
<feature type="domain" description="Nitrite/Sulfite reductase ferredoxin-like" evidence="7">
    <location>
        <begin position="23"/>
        <end position="73"/>
    </location>
</feature>
<dbReference type="GO" id="GO:0051539">
    <property type="term" value="F:4 iron, 4 sulfur cluster binding"/>
    <property type="evidence" value="ECO:0007669"/>
    <property type="project" value="UniProtKB-KW"/>
</dbReference>
<organism evidence="8 9">
    <name type="scientific">Kibdelosporangium phytohabitans</name>
    <dbReference type="NCBI Taxonomy" id="860235"/>
    <lineage>
        <taxon>Bacteria</taxon>
        <taxon>Bacillati</taxon>
        <taxon>Actinomycetota</taxon>
        <taxon>Actinomycetes</taxon>
        <taxon>Pseudonocardiales</taxon>
        <taxon>Pseudonocardiaceae</taxon>
        <taxon>Kibdelosporangium</taxon>
    </lineage>
</organism>
<dbReference type="AlphaFoldDB" id="A0A0N9HZK1"/>
<evidence type="ECO:0000259" key="7">
    <source>
        <dbReference type="Pfam" id="PF03460"/>
    </source>
</evidence>
<keyword evidence="2" id="KW-0349">Heme</keyword>
<keyword evidence="1" id="KW-0004">4Fe-4S</keyword>
<evidence type="ECO:0000256" key="1">
    <source>
        <dbReference type="ARBA" id="ARBA00022485"/>
    </source>
</evidence>
<dbReference type="EMBL" id="CP012752">
    <property type="protein sequence ID" value="ALG11178.1"/>
    <property type="molecule type" value="Genomic_DNA"/>
</dbReference>
<dbReference type="STRING" id="860235.AOZ06_33695"/>
<keyword evidence="5" id="KW-0408">Iron</keyword>
<keyword evidence="6" id="KW-0411">Iron-sulfur</keyword>